<dbReference type="HOGENOM" id="CLU_083287_27_2_9"/>
<accession>A0A0E3GPP5</accession>
<dbReference type="EMBL" id="CP009933">
    <property type="protein sequence ID" value="AKA67181.1"/>
    <property type="molecule type" value="Genomic_DNA"/>
</dbReference>
<dbReference type="Proteomes" id="UP000033115">
    <property type="component" value="Chromosome"/>
</dbReference>
<dbReference type="AlphaFoldDB" id="A0A0E3GPP5"/>
<evidence type="ECO:0000256" key="3">
    <source>
        <dbReference type="ARBA" id="ARBA00023163"/>
    </source>
</evidence>
<dbReference type="InterPro" id="IPR036388">
    <property type="entry name" value="WH-like_DNA-bd_sf"/>
</dbReference>
<keyword evidence="1" id="KW-0805">Transcription regulation</keyword>
<dbReference type="Pfam" id="PF01047">
    <property type="entry name" value="MarR"/>
    <property type="match status" value="1"/>
</dbReference>
<keyword evidence="2" id="KW-0238">DNA-binding</keyword>
<dbReference type="Gene3D" id="1.10.10.10">
    <property type="entry name" value="Winged helix-like DNA-binding domain superfamily/Winged helix DNA-binding domain"/>
    <property type="match status" value="1"/>
</dbReference>
<keyword evidence="6" id="KW-1185">Reference proteome</keyword>
<reference evidence="5 6" key="1">
    <citation type="journal article" date="2015" name="J. Biotechnol.">
        <title>Complete genome sequence of a malodorant-producing acetogen, Clostridium scatologenes ATCC 25775(T).</title>
        <authorList>
            <person name="Zhu Z."/>
            <person name="Guo T."/>
            <person name="Zheng H."/>
            <person name="Song T."/>
            <person name="Ouyang P."/>
            <person name="Xie J."/>
        </authorList>
    </citation>
    <scope>NUCLEOTIDE SEQUENCE [LARGE SCALE GENOMIC DNA]</scope>
    <source>
        <strain evidence="5 6">ATCC 25775</strain>
    </source>
</reference>
<evidence type="ECO:0000256" key="2">
    <source>
        <dbReference type="ARBA" id="ARBA00023125"/>
    </source>
</evidence>
<dbReference type="GO" id="GO:0003677">
    <property type="term" value="F:DNA binding"/>
    <property type="evidence" value="ECO:0007669"/>
    <property type="project" value="UniProtKB-KW"/>
</dbReference>
<dbReference type="RefSeq" id="WP_029162213.1">
    <property type="nucleotide sequence ID" value="NZ_CP009933.1"/>
</dbReference>
<evidence type="ECO:0000313" key="5">
    <source>
        <dbReference type="EMBL" id="AKA67181.1"/>
    </source>
</evidence>
<dbReference type="SUPFAM" id="SSF46785">
    <property type="entry name" value="Winged helix' DNA-binding domain"/>
    <property type="match status" value="1"/>
</dbReference>
<gene>
    <name evidence="5" type="ORF">CSCA_0056</name>
</gene>
<dbReference type="PROSITE" id="PS50995">
    <property type="entry name" value="HTH_MARR_2"/>
    <property type="match status" value="1"/>
</dbReference>
<sequence length="158" mass="18369">MYKESKELDDDRSSSLRLLEVISKTSNMVQKVLNKFYKELMLSETQFSALYLIYLAGNDGIMLSTLGEKMNVTRANITTLVDRMVARGLIERIINENDRRSIKAVVTDNGKEIFNSILPKYEEFTSVLLNFLTENEKKRFNELLLKIQEELTKNYLND</sequence>
<dbReference type="STRING" id="1548.CSCA_0056"/>
<name>A0A0E3GPP5_CLOSL</name>
<feature type="domain" description="HTH marR-type" evidence="4">
    <location>
        <begin position="15"/>
        <end position="149"/>
    </location>
</feature>
<organism evidence="5 6">
    <name type="scientific">Clostridium scatologenes</name>
    <dbReference type="NCBI Taxonomy" id="1548"/>
    <lineage>
        <taxon>Bacteria</taxon>
        <taxon>Bacillati</taxon>
        <taxon>Bacillota</taxon>
        <taxon>Clostridia</taxon>
        <taxon>Eubacteriales</taxon>
        <taxon>Clostridiaceae</taxon>
        <taxon>Clostridium</taxon>
    </lineage>
</organism>
<dbReference type="KEGG" id="csq:CSCA_0056"/>
<keyword evidence="3" id="KW-0804">Transcription</keyword>
<dbReference type="InterPro" id="IPR000835">
    <property type="entry name" value="HTH_MarR-typ"/>
</dbReference>
<dbReference type="PANTHER" id="PTHR42756:SF1">
    <property type="entry name" value="TRANSCRIPTIONAL REPRESSOR OF EMRAB OPERON"/>
    <property type="match status" value="1"/>
</dbReference>
<dbReference type="PRINTS" id="PR00598">
    <property type="entry name" value="HTHMARR"/>
</dbReference>
<dbReference type="SMART" id="SM00347">
    <property type="entry name" value="HTH_MARR"/>
    <property type="match status" value="1"/>
</dbReference>
<evidence type="ECO:0000259" key="4">
    <source>
        <dbReference type="PROSITE" id="PS50995"/>
    </source>
</evidence>
<dbReference type="InterPro" id="IPR036390">
    <property type="entry name" value="WH_DNA-bd_sf"/>
</dbReference>
<dbReference type="PANTHER" id="PTHR42756">
    <property type="entry name" value="TRANSCRIPTIONAL REGULATOR, MARR"/>
    <property type="match status" value="1"/>
</dbReference>
<protein>
    <submittedName>
        <fullName evidence="5">Transcriptional regulator, MarR family</fullName>
    </submittedName>
</protein>
<evidence type="ECO:0000313" key="6">
    <source>
        <dbReference type="Proteomes" id="UP000033115"/>
    </source>
</evidence>
<dbReference type="GO" id="GO:0003700">
    <property type="term" value="F:DNA-binding transcription factor activity"/>
    <property type="evidence" value="ECO:0007669"/>
    <property type="project" value="InterPro"/>
</dbReference>
<evidence type="ECO:0000256" key="1">
    <source>
        <dbReference type="ARBA" id="ARBA00023015"/>
    </source>
</evidence>
<proteinExistence type="predicted"/>